<evidence type="ECO:0000259" key="3">
    <source>
        <dbReference type="Pfam" id="PF21783"/>
    </source>
</evidence>
<protein>
    <submittedName>
        <fullName evidence="4">YncE family protein</fullName>
    </submittedName>
</protein>
<keyword evidence="5" id="KW-1185">Reference proteome</keyword>
<reference evidence="4" key="1">
    <citation type="submission" date="2020-08" db="EMBL/GenBank/DDBJ databases">
        <title>Novel species isolated from subtropical streams in China.</title>
        <authorList>
            <person name="Lu H."/>
        </authorList>
    </citation>
    <scope>NUCLEOTIDE SEQUENCE</scope>
    <source>
        <strain evidence="4">KACC 12607</strain>
    </source>
</reference>
<organism evidence="4 5">
    <name type="scientific">Undibacterium jejuense</name>
    <dbReference type="NCBI Taxonomy" id="1344949"/>
    <lineage>
        <taxon>Bacteria</taxon>
        <taxon>Pseudomonadati</taxon>
        <taxon>Pseudomonadota</taxon>
        <taxon>Betaproteobacteria</taxon>
        <taxon>Burkholderiales</taxon>
        <taxon>Oxalobacteraceae</taxon>
        <taxon>Undibacterium</taxon>
    </lineage>
</organism>
<evidence type="ECO:0000313" key="4">
    <source>
        <dbReference type="EMBL" id="MBC3863961.1"/>
    </source>
</evidence>
<dbReference type="PANTHER" id="PTHR47197">
    <property type="entry name" value="PROTEIN NIRF"/>
    <property type="match status" value="1"/>
</dbReference>
<gene>
    <name evidence="4" type="ORF">H8K32_17785</name>
</gene>
<comment type="caution">
    <text evidence="4">The sequence shown here is derived from an EMBL/GenBank/DDBJ whole genome shotgun (WGS) entry which is preliminary data.</text>
</comment>
<keyword evidence="1 2" id="KW-0732">Signal</keyword>
<dbReference type="InterPro" id="IPR011045">
    <property type="entry name" value="N2O_reductase_N"/>
</dbReference>
<dbReference type="Pfam" id="PF21783">
    <property type="entry name" value="YNCE"/>
    <property type="match status" value="2"/>
</dbReference>
<dbReference type="RefSeq" id="WP_186913902.1">
    <property type="nucleotide sequence ID" value="NZ_JACOFV010000019.1"/>
</dbReference>
<dbReference type="NCBIfam" id="TIGR02276">
    <property type="entry name" value="beta_rpt_yvtn"/>
    <property type="match status" value="1"/>
</dbReference>
<dbReference type="SUPFAM" id="SSF50974">
    <property type="entry name" value="Nitrous oxide reductase, N-terminal domain"/>
    <property type="match status" value="1"/>
</dbReference>
<dbReference type="InterPro" id="IPR048433">
    <property type="entry name" value="YNCE-like_beta-prop"/>
</dbReference>
<feature type="domain" description="YNCE-like beta-propeller" evidence="3">
    <location>
        <begin position="73"/>
        <end position="172"/>
    </location>
</feature>
<evidence type="ECO:0000256" key="2">
    <source>
        <dbReference type="SAM" id="SignalP"/>
    </source>
</evidence>
<evidence type="ECO:0000256" key="1">
    <source>
        <dbReference type="ARBA" id="ARBA00022729"/>
    </source>
</evidence>
<name>A0A923HQQ4_9BURK</name>
<feature type="chain" id="PRO_5037019998" evidence="2">
    <location>
        <begin position="30"/>
        <end position="418"/>
    </location>
</feature>
<proteinExistence type="predicted"/>
<sequence>MPLKFKYVVRTGVIAALSIAGFQFLTAGAAPAIQAAATVNTLPGMPAVVDARNLYSETGASHLSPQVKDDLQRVYVPNLRSNDVSVIDPQTLKVVDRFKVGKAPQHIVPSWDLRTLWVANNAERLDSGSLTPIDPRTGKSSKAVPVDDPYNLYFTPDGKSAIVVAEAKHRLDFRDPHTMAMQYSISTPQCGGINHADFSIDGSYAIFTCEFDGSIAKIDLKNRSVIGYLKLQMPAVRFKDVPSLAGPGATEICSSKKGMPQDIRISPDGKRFYVADMEADGVHIIDGYAFKELGLIPTGVAAHGLYPSRDGSKLYVANRGSHLIHGPRNGKGSVTVIDFASGKVVQQWPIPGGGSPDMGNVSADGKYLWLSGRYDDVVYRIDTTSGAVNKIAVGQEPHGLTVWPQPGRYSLGHTGNLR</sequence>
<dbReference type="Proteomes" id="UP000634011">
    <property type="component" value="Unassembled WGS sequence"/>
</dbReference>
<feature type="signal peptide" evidence="2">
    <location>
        <begin position="1"/>
        <end position="29"/>
    </location>
</feature>
<dbReference type="InterPro" id="IPR011964">
    <property type="entry name" value="YVTN_b-propeller_repeat"/>
</dbReference>
<dbReference type="AlphaFoldDB" id="A0A923HQQ4"/>
<dbReference type="PANTHER" id="PTHR47197:SF3">
    <property type="entry name" value="DIHYDRO-HEME D1 DEHYDROGENASE"/>
    <property type="match status" value="1"/>
</dbReference>
<dbReference type="EMBL" id="JACOFV010000019">
    <property type="protein sequence ID" value="MBC3863961.1"/>
    <property type="molecule type" value="Genomic_DNA"/>
</dbReference>
<accession>A0A923HQQ4</accession>
<dbReference type="Gene3D" id="2.130.10.10">
    <property type="entry name" value="YVTN repeat-like/Quinoprotein amine dehydrogenase"/>
    <property type="match status" value="2"/>
</dbReference>
<dbReference type="InterPro" id="IPR051200">
    <property type="entry name" value="Host-pathogen_enzymatic-act"/>
</dbReference>
<feature type="domain" description="YNCE-like beta-propeller" evidence="3">
    <location>
        <begin position="258"/>
        <end position="400"/>
    </location>
</feature>
<evidence type="ECO:0000313" key="5">
    <source>
        <dbReference type="Proteomes" id="UP000634011"/>
    </source>
</evidence>
<dbReference type="InterPro" id="IPR015943">
    <property type="entry name" value="WD40/YVTN_repeat-like_dom_sf"/>
</dbReference>